<gene>
    <name evidence="2" type="ORF">ACFPCY_04380</name>
</gene>
<dbReference type="PROSITE" id="PS51257">
    <property type="entry name" value="PROKAR_LIPOPROTEIN"/>
    <property type="match status" value="1"/>
</dbReference>
<name>A0ABV9TT00_9ACTN</name>
<reference evidence="3" key="1">
    <citation type="journal article" date="2019" name="Int. J. Syst. Evol. Microbiol.">
        <title>The Global Catalogue of Microorganisms (GCM) 10K type strain sequencing project: providing services to taxonomists for standard genome sequencing and annotation.</title>
        <authorList>
            <consortium name="The Broad Institute Genomics Platform"/>
            <consortium name="The Broad Institute Genome Sequencing Center for Infectious Disease"/>
            <person name="Wu L."/>
            <person name="Ma J."/>
        </authorList>
    </citation>
    <scope>NUCLEOTIDE SEQUENCE [LARGE SCALE GENOMIC DNA]</scope>
    <source>
        <strain evidence="3">KLKA75</strain>
    </source>
</reference>
<feature type="chain" id="PRO_5046124449" description="Lipoprotein" evidence="1">
    <location>
        <begin position="23"/>
        <end position="252"/>
    </location>
</feature>
<keyword evidence="1" id="KW-0732">Signal</keyword>
<dbReference type="RefSeq" id="WP_378252239.1">
    <property type="nucleotide sequence ID" value="NZ_JBHSIT010000001.1"/>
</dbReference>
<feature type="signal peptide" evidence="1">
    <location>
        <begin position="1"/>
        <end position="22"/>
    </location>
</feature>
<accession>A0ABV9TT00</accession>
<evidence type="ECO:0000313" key="3">
    <source>
        <dbReference type="Proteomes" id="UP001595872"/>
    </source>
</evidence>
<keyword evidence="3" id="KW-1185">Reference proteome</keyword>
<evidence type="ECO:0000256" key="1">
    <source>
        <dbReference type="SAM" id="SignalP"/>
    </source>
</evidence>
<proteinExistence type="predicted"/>
<comment type="caution">
    <text evidence="2">The sequence shown here is derived from an EMBL/GenBank/DDBJ whole genome shotgun (WGS) entry which is preliminary data.</text>
</comment>
<protein>
    <recommendedName>
        <fullName evidence="4">Lipoprotein</fullName>
    </recommendedName>
</protein>
<sequence length="252" mass="26767">MARSVGRRVAFAVAVSAVSALAASGCGAERAAMRGAAEAALDASSARLSSAAIRLSDVPEGFMPAEDQEVFRGMRPSGPECARLLRMVDEASAKSSLARRDVPQTHAAFYRADPAVSVVEHVLRLRPGEAARRVEEARQATAGCPSLDFALPGDTGWDGRKFDKRGLSRTPLDHPDTLADAVAARYSHPDGGRRYGLDVMFARAKDDLVVFAAPGEFDGDGEKQIRSVLARVMSRAAAAPEREVVLTPTPQP</sequence>
<dbReference type="EMBL" id="JBHSIT010000001">
    <property type="protein sequence ID" value="MFC4906546.1"/>
    <property type="molecule type" value="Genomic_DNA"/>
</dbReference>
<organism evidence="2 3">
    <name type="scientific">Actinomadura gamaensis</name>
    <dbReference type="NCBI Taxonomy" id="1763541"/>
    <lineage>
        <taxon>Bacteria</taxon>
        <taxon>Bacillati</taxon>
        <taxon>Actinomycetota</taxon>
        <taxon>Actinomycetes</taxon>
        <taxon>Streptosporangiales</taxon>
        <taxon>Thermomonosporaceae</taxon>
        <taxon>Actinomadura</taxon>
    </lineage>
</organism>
<dbReference type="Proteomes" id="UP001595872">
    <property type="component" value="Unassembled WGS sequence"/>
</dbReference>
<evidence type="ECO:0008006" key="4">
    <source>
        <dbReference type="Google" id="ProtNLM"/>
    </source>
</evidence>
<evidence type="ECO:0000313" key="2">
    <source>
        <dbReference type="EMBL" id="MFC4906546.1"/>
    </source>
</evidence>